<dbReference type="EMBL" id="JAMQBK010000039">
    <property type="protein sequence ID" value="MCM2371976.1"/>
    <property type="molecule type" value="Genomic_DNA"/>
</dbReference>
<evidence type="ECO:0000313" key="2">
    <source>
        <dbReference type="Proteomes" id="UP001202961"/>
    </source>
</evidence>
<sequence>MPAANEVEGVGFVDDVDGILVGKPVGTPSSGPFIRLPANAYGLVPVGGLGVDGVAFELTGAVPPAIDAIASGVARADGGVG</sequence>
<proteinExistence type="predicted"/>
<keyword evidence="2" id="KW-1185">Reference proteome</keyword>
<dbReference type="RefSeq" id="WP_250929604.1">
    <property type="nucleotide sequence ID" value="NZ_JAMQBK010000039.1"/>
</dbReference>
<organism evidence="1 2">
    <name type="scientific">Aporhodopirellula aestuarii</name>
    <dbReference type="NCBI Taxonomy" id="2950107"/>
    <lineage>
        <taxon>Bacteria</taxon>
        <taxon>Pseudomonadati</taxon>
        <taxon>Planctomycetota</taxon>
        <taxon>Planctomycetia</taxon>
        <taxon>Pirellulales</taxon>
        <taxon>Pirellulaceae</taxon>
        <taxon>Aporhodopirellula</taxon>
    </lineage>
</organism>
<dbReference type="Proteomes" id="UP001202961">
    <property type="component" value="Unassembled WGS sequence"/>
</dbReference>
<accession>A0ABT0U554</accession>
<comment type="caution">
    <text evidence="1">The sequence shown here is derived from an EMBL/GenBank/DDBJ whole genome shotgun (WGS) entry which is preliminary data.</text>
</comment>
<name>A0ABT0U554_9BACT</name>
<evidence type="ECO:0000313" key="1">
    <source>
        <dbReference type="EMBL" id="MCM2371976.1"/>
    </source>
</evidence>
<gene>
    <name evidence="1" type="ORF">NB063_15330</name>
</gene>
<reference evidence="1 2" key="1">
    <citation type="journal article" date="2022" name="Syst. Appl. Microbiol.">
        <title>Rhodopirellula aestuarii sp. nov., a novel member of the genus Rhodopirellula isolated from brackish sediments collected in the Tagus River estuary, Portugal.</title>
        <authorList>
            <person name="Vitorino I.R."/>
            <person name="Klimek D."/>
            <person name="Calusinska M."/>
            <person name="Lobo-da-Cunha A."/>
            <person name="Vasconcelos V."/>
            <person name="Lage O.M."/>
        </authorList>
    </citation>
    <scope>NUCLEOTIDE SEQUENCE [LARGE SCALE GENOMIC DNA]</scope>
    <source>
        <strain evidence="1 2">ICT_H3.1</strain>
    </source>
</reference>
<protein>
    <submittedName>
        <fullName evidence="1">Uncharacterized protein</fullName>
    </submittedName>
</protein>